<comment type="similarity">
    <text evidence="6">Belongs to the UPF0316 family.</text>
</comment>
<reference evidence="9 10" key="2">
    <citation type="journal article" date="2012" name="Stand. Genomic Sci.">
        <title>Complete genome sequence of the sulfate-reducing firmicute Desulfotomaculum ruminis type strain (DL(T)).</title>
        <authorList>
            <person name="Spring S."/>
            <person name="Visser M."/>
            <person name="Lu M."/>
            <person name="Copeland A."/>
            <person name="Lapidus A."/>
            <person name="Lucas S."/>
            <person name="Cheng J.F."/>
            <person name="Han C."/>
            <person name="Tapia R."/>
            <person name="Goodwin L.A."/>
            <person name="Pitluck S."/>
            <person name="Ivanova N."/>
            <person name="Land M."/>
            <person name="Hauser L."/>
            <person name="Larimer F."/>
            <person name="Rohde M."/>
            <person name="Goker M."/>
            <person name="Detter J.C."/>
            <person name="Kyrpides N.C."/>
            <person name="Woyke T."/>
            <person name="Schaap P.J."/>
            <person name="Plugge C.M."/>
            <person name="Muyzer G."/>
            <person name="Kuever J."/>
            <person name="Pereira I.A."/>
            <person name="Parshina S.N."/>
            <person name="Bernier-Latmani R."/>
            <person name="Stams A.J."/>
            <person name="Klenk H.P."/>
        </authorList>
    </citation>
    <scope>NUCLEOTIDE SEQUENCE [LARGE SCALE GENOMIC DNA]</scope>
    <source>
        <strain evidence="10">ATCC 23193 / DSM 2154 / NCIB 8452 / DL</strain>
    </source>
</reference>
<reference evidence="10" key="1">
    <citation type="submission" date="2011-05" db="EMBL/GenBank/DDBJ databases">
        <title>Complete sequence of Desulfotomaculum ruminis DSM 2154.</title>
        <authorList>
            <person name="Lucas S."/>
            <person name="Copeland A."/>
            <person name="Lapidus A."/>
            <person name="Cheng J.-F."/>
            <person name="Goodwin L."/>
            <person name="Pitluck S."/>
            <person name="Lu M."/>
            <person name="Detter J.C."/>
            <person name="Han C."/>
            <person name="Tapia R."/>
            <person name="Land M."/>
            <person name="Hauser L."/>
            <person name="Kyrpides N."/>
            <person name="Ivanova N."/>
            <person name="Mikhailova N."/>
            <person name="Pagani I."/>
            <person name="Stams A.J.M."/>
            <person name="Plugge C.M."/>
            <person name="Muyzer G."/>
            <person name="Kuever J."/>
            <person name="Parshina S.N."/>
            <person name="Ivanova A.E."/>
            <person name="Nazina T.N."/>
            <person name="Brambilla E."/>
            <person name="Spring S."/>
            <person name="Klenk H.-P."/>
            <person name="Woyke T."/>
        </authorList>
    </citation>
    <scope>NUCLEOTIDE SEQUENCE [LARGE SCALE GENOMIC DNA]</scope>
    <source>
        <strain evidence="10">ATCC 23193 / DSM 2154 / NCIB 8452 / DL</strain>
    </source>
</reference>
<evidence type="ECO:0000313" key="9">
    <source>
        <dbReference type="EMBL" id="AEG59334.1"/>
    </source>
</evidence>
<evidence type="ECO:0000313" key="10">
    <source>
        <dbReference type="Proteomes" id="UP000009234"/>
    </source>
</evidence>
<dbReference type="Proteomes" id="UP000009234">
    <property type="component" value="Chromosome"/>
</dbReference>
<feature type="domain" description="DUF5698" evidence="8">
    <location>
        <begin position="28"/>
        <end position="84"/>
    </location>
</feature>
<dbReference type="KEGG" id="dru:Desru_1059"/>
<dbReference type="AlphaFoldDB" id="F6DLZ2"/>
<dbReference type="PANTHER" id="PTHR40060">
    <property type="entry name" value="UPF0316 PROTEIN YEBE"/>
    <property type="match status" value="1"/>
</dbReference>
<dbReference type="HOGENOM" id="CLU_106166_0_0_9"/>
<keyword evidence="4 6" id="KW-1133">Transmembrane helix</keyword>
<evidence type="ECO:0000256" key="2">
    <source>
        <dbReference type="ARBA" id="ARBA00022475"/>
    </source>
</evidence>
<keyword evidence="3 6" id="KW-0812">Transmembrane</keyword>
<keyword evidence="5 6" id="KW-0472">Membrane</keyword>
<dbReference type="Pfam" id="PF10035">
    <property type="entry name" value="DUF2179"/>
    <property type="match status" value="1"/>
</dbReference>
<dbReference type="PANTHER" id="PTHR40060:SF1">
    <property type="entry name" value="UPF0316 PROTEIN YEBE"/>
    <property type="match status" value="1"/>
</dbReference>
<dbReference type="eggNOG" id="COG4843">
    <property type="taxonomic scope" value="Bacteria"/>
</dbReference>
<dbReference type="InterPro" id="IPR044035">
    <property type="entry name" value="DUF5698"/>
</dbReference>
<sequence length="185" mass="20306">MLEFLSIPIFAYLFIFFARVVDISLDVIRLMMLMRGRKVVASLIGFVEVTVFIVALGQVLTGGLDDPFKVIAYAGGFATGNFVGSLIEEWLAVGHLSMQVFPRPESVDELVNRFRGEGFGVSTVGCCGRSGERTILFVLLGRKNLKIALKILDEVQEGIFFNISDARAVRGGVFPGPKSRLLKSK</sequence>
<dbReference type="InterPro" id="IPR022930">
    <property type="entry name" value="UPF0316"/>
</dbReference>
<comment type="subcellular location">
    <subcellularLocation>
        <location evidence="1 6">Cell membrane</location>
        <topology evidence="1 6">Multi-pass membrane protein</topology>
    </subcellularLocation>
</comment>
<feature type="transmembrane region" description="Helical" evidence="6">
    <location>
        <begin position="40"/>
        <end position="64"/>
    </location>
</feature>
<dbReference type="EMBL" id="CP002780">
    <property type="protein sequence ID" value="AEG59334.1"/>
    <property type="molecule type" value="Genomic_DNA"/>
</dbReference>
<evidence type="ECO:0000256" key="3">
    <source>
        <dbReference type="ARBA" id="ARBA00022692"/>
    </source>
</evidence>
<proteinExistence type="inferred from homology"/>
<organism evidence="9 10">
    <name type="scientific">Desulforamulus ruminis (strain ATCC 23193 / DSM 2154 / NCIMB 8452 / DL)</name>
    <name type="common">Desulfotomaculum ruminis</name>
    <dbReference type="NCBI Taxonomy" id="696281"/>
    <lineage>
        <taxon>Bacteria</taxon>
        <taxon>Bacillati</taxon>
        <taxon>Bacillota</taxon>
        <taxon>Clostridia</taxon>
        <taxon>Eubacteriales</taxon>
        <taxon>Peptococcaceae</taxon>
        <taxon>Desulforamulus</taxon>
    </lineage>
</organism>
<feature type="domain" description="DUF2179" evidence="7">
    <location>
        <begin position="119"/>
        <end position="171"/>
    </location>
</feature>
<evidence type="ECO:0000256" key="1">
    <source>
        <dbReference type="ARBA" id="ARBA00004651"/>
    </source>
</evidence>
<evidence type="ECO:0000256" key="6">
    <source>
        <dbReference type="HAMAP-Rule" id="MF_01515"/>
    </source>
</evidence>
<feature type="transmembrane region" description="Helical" evidence="6">
    <location>
        <begin position="6"/>
        <end position="28"/>
    </location>
</feature>
<evidence type="ECO:0000259" key="8">
    <source>
        <dbReference type="Pfam" id="PF18955"/>
    </source>
</evidence>
<dbReference type="CDD" id="cd16381">
    <property type="entry name" value="YitT_C_like_1"/>
    <property type="match status" value="1"/>
</dbReference>
<evidence type="ECO:0000256" key="4">
    <source>
        <dbReference type="ARBA" id="ARBA00022989"/>
    </source>
</evidence>
<evidence type="ECO:0000259" key="7">
    <source>
        <dbReference type="Pfam" id="PF10035"/>
    </source>
</evidence>
<dbReference type="InterPro" id="IPR019264">
    <property type="entry name" value="DUF2179"/>
</dbReference>
<name>F6DLZ2_DESRL</name>
<dbReference type="Pfam" id="PF18955">
    <property type="entry name" value="DUF5698"/>
    <property type="match status" value="1"/>
</dbReference>
<accession>F6DLZ2</accession>
<keyword evidence="2 6" id="KW-1003">Cell membrane</keyword>
<dbReference type="STRING" id="696281.Desru_1059"/>
<keyword evidence="10" id="KW-1185">Reference proteome</keyword>
<gene>
    <name evidence="9" type="ordered locus">Desru_1059</name>
</gene>
<evidence type="ECO:0000256" key="5">
    <source>
        <dbReference type="ARBA" id="ARBA00023136"/>
    </source>
</evidence>
<feature type="transmembrane region" description="Helical" evidence="6">
    <location>
        <begin position="70"/>
        <end position="93"/>
    </location>
</feature>
<protein>
    <recommendedName>
        <fullName evidence="6">UPF0316 protein Desru_1059</fullName>
    </recommendedName>
</protein>
<dbReference type="HAMAP" id="MF_01515">
    <property type="entry name" value="UPF0316"/>
    <property type="match status" value="1"/>
</dbReference>
<dbReference type="GO" id="GO:0005886">
    <property type="term" value="C:plasma membrane"/>
    <property type="evidence" value="ECO:0007669"/>
    <property type="project" value="UniProtKB-SubCell"/>
</dbReference>